<dbReference type="OrthoDB" id="7925327at2"/>
<dbReference type="GO" id="GO:0016747">
    <property type="term" value="F:acyltransferase activity, transferring groups other than amino-acyl groups"/>
    <property type="evidence" value="ECO:0007669"/>
    <property type="project" value="InterPro"/>
</dbReference>
<dbReference type="EMBL" id="FXAF01000006">
    <property type="protein sequence ID" value="SMF51252.1"/>
    <property type="molecule type" value="Genomic_DNA"/>
</dbReference>
<dbReference type="AlphaFoldDB" id="A0A1X7FFK7"/>
<dbReference type="STRING" id="464029.SAMN02982989_2997"/>
<keyword evidence="5" id="KW-1185">Reference proteome</keyword>
<dbReference type="Proteomes" id="UP000192903">
    <property type="component" value="Unassembled WGS sequence"/>
</dbReference>
<dbReference type="InterPro" id="IPR000182">
    <property type="entry name" value="GNAT_dom"/>
</dbReference>
<dbReference type="CDD" id="cd04301">
    <property type="entry name" value="NAT_SF"/>
    <property type="match status" value="1"/>
</dbReference>
<dbReference type="Pfam" id="PF13508">
    <property type="entry name" value="Acetyltransf_7"/>
    <property type="match status" value="1"/>
</dbReference>
<accession>A0A1X7FFK7</accession>
<dbReference type="SUPFAM" id="SSF55729">
    <property type="entry name" value="Acyl-CoA N-acyltransferases (Nat)"/>
    <property type="match status" value="1"/>
</dbReference>
<keyword evidence="1" id="KW-0808">Transferase</keyword>
<dbReference type="PANTHER" id="PTHR43877">
    <property type="entry name" value="AMINOALKYLPHOSPHONATE N-ACETYLTRANSFERASE-RELATED-RELATED"/>
    <property type="match status" value="1"/>
</dbReference>
<evidence type="ECO:0000313" key="5">
    <source>
        <dbReference type="Proteomes" id="UP000192903"/>
    </source>
</evidence>
<dbReference type="PROSITE" id="PS51186">
    <property type="entry name" value="GNAT"/>
    <property type="match status" value="1"/>
</dbReference>
<sequence>MVYFVRTASERDVGQVRTLLAETFHATYDPFYGALQVQRMIDGWNSPAAIRARILKRGGEFLVADDGKDIGGIGYAAMYPKMAKTAMLHQLYVKPSCQGGGIGRDIFAELETCFPDAEIMRVEVALQNVRALSFYERLGFSEVDRMEEWGAPNSGLPAIILEKRLLAH</sequence>
<dbReference type="RefSeq" id="WP_085423105.1">
    <property type="nucleotide sequence ID" value="NZ_FXAF01000006.1"/>
</dbReference>
<keyword evidence="4" id="KW-0689">Ribosomal protein</keyword>
<evidence type="ECO:0000256" key="1">
    <source>
        <dbReference type="ARBA" id="ARBA00022679"/>
    </source>
</evidence>
<keyword evidence="4" id="KW-0687">Ribonucleoprotein</keyword>
<evidence type="ECO:0000256" key="2">
    <source>
        <dbReference type="ARBA" id="ARBA00023315"/>
    </source>
</evidence>
<dbReference type="InterPro" id="IPR050832">
    <property type="entry name" value="Bact_Acetyltransf"/>
</dbReference>
<evidence type="ECO:0000259" key="3">
    <source>
        <dbReference type="PROSITE" id="PS51186"/>
    </source>
</evidence>
<dbReference type="InterPro" id="IPR016181">
    <property type="entry name" value="Acyl_CoA_acyltransferase"/>
</dbReference>
<organism evidence="4 5">
    <name type="scientific">Xaviernesmea oryzae</name>
    <dbReference type="NCBI Taxonomy" id="464029"/>
    <lineage>
        <taxon>Bacteria</taxon>
        <taxon>Pseudomonadati</taxon>
        <taxon>Pseudomonadota</taxon>
        <taxon>Alphaproteobacteria</taxon>
        <taxon>Hyphomicrobiales</taxon>
        <taxon>Rhizobiaceae</taxon>
        <taxon>Rhizobium/Agrobacterium group</taxon>
        <taxon>Xaviernesmea</taxon>
    </lineage>
</organism>
<reference evidence="5" key="1">
    <citation type="submission" date="2017-04" db="EMBL/GenBank/DDBJ databases">
        <authorList>
            <person name="Varghese N."/>
            <person name="Submissions S."/>
        </authorList>
    </citation>
    <scope>NUCLEOTIDE SEQUENCE [LARGE SCALE GENOMIC DNA]</scope>
    <source>
        <strain evidence="5">B4P</strain>
    </source>
</reference>
<feature type="domain" description="N-acetyltransferase" evidence="3">
    <location>
        <begin position="3"/>
        <end position="166"/>
    </location>
</feature>
<dbReference type="GO" id="GO:0005840">
    <property type="term" value="C:ribosome"/>
    <property type="evidence" value="ECO:0007669"/>
    <property type="project" value="UniProtKB-KW"/>
</dbReference>
<name>A0A1X7FFK7_9HYPH</name>
<dbReference type="Gene3D" id="3.40.630.30">
    <property type="match status" value="1"/>
</dbReference>
<proteinExistence type="predicted"/>
<gene>
    <name evidence="4" type="ORF">SAMN02982989_2997</name>
</gene>
<keyword evidence="2" id="KW-0012">Acyltransferase</keyword>
<protein>
    <submittedName>
        <fullName evidence="4">Ribosomal protein S18 acetylase RimI</fullName>
    </submittedName>
</protein>
<dbReference type="PANTHER" id="PTHR43877:SF2">
    <property type="entry name" value="AMINOALKYLPHOSPHONATE N-ACETYLTRANSFERASE-RELATED"/>
    <property type="match status" value="1"/>
</dbReference>
<evidence type="ECO:0000313" key="4">
    <source>
        <dbReference type="EMBL" id="SMF51252.1"/>
    </source>
</evidence>